<dbReference type="GO" id="GO:0016020">
    <property type="term" value="C:membrane"/>
    <property type="evidence" value="ECO:0007669"/>
    <property type="project" value="InterPro"/>
</dbReference>
<reference evidence="3" key="1">
    <citation type="submission" date="2023-06" db="EMBL/GenBank/DDBJ databases">
        <title>Genome sequence of Methancorpusculaceae sp. Ag1.</title>
        <authorList>
            <person name="Protasov E."/>
            <person name="Platt K."/>
            <person name="Poehlein A."/>
            <person name="Daniel R."/>
            <person name="Brune A."/>
        </authorList>
    </citation>
    <scope>NUCLEOTIDE SEQUENCE</scope>
    <source>
        <strain evidence="3">Ag1</strain>
    </source>
</reference>
<dbReference type="Proteomes" id="UP001273136">
    <property type="component" value="Unassembled WGS sequence"/>
</dbReference>
<feature type="domain" description="Tetrahydromethanopterin S-methyltransferase F subunit" evidence="2">
    <location>
        <begin position="6"/>
        <end position="60"/>
    </location>
</feature>
<dbReference type="RefSeq" id="WP_338094452.1">
    <property type="nucleotide sequence ID" value="NZ_JAWDKA010000006.1"/>
</dbReference>
<evidence type="ECO:0000313" key="3">
    <source>
        <dbReference type="EMBL" id="MDV0442048.1"/>
    </source>
</evidence>
<dbReference type="NCBIfam" id="NF009776">
    <property type="entry name" value="PRK13275.1"/>
    <property type="match status" value="1"/>
</dbReference>
<comment type="caution">
    <text evidence="3">The sequence shown here is derived from an EMBL/GenBank/DDBJ whole genome shotgun (WGS) entry which is preliminary data.</text>
</comment>
<protein>
    <recommendedName>
        <fullName evidence="2">Tetrahydromethanopterin S-methyltransferase F subunit domain-containing protein</fullName>
    </recommendedName>
</protein>
<keyword evidence="1" id="KW-0472">Membrane</keyword>
<dbReference type="GO" id="GO:0015948">
    <property type="term" value="P:methanogenesis"/>
    <property type="evidence" value="ECO:0007669"/>
    <property type="project" value="InterPro"/>
</dbReference>
<organism evidence="3 4">
    <name type="scientific">Methanorbis furvi</name>
    <dbReference type="NCBI Taxonomy" id="3028299"/>
    <lineage>
        <taxon>Archaea</taxon>
        <taxon>Methanobacteriati</taxon>
        <taxon>Methanobacteriota</taxon>
        <taxon>Stenosarchaea group</taxon>
        <taxon>Methanomicrobia</taxon>
        <taxon>Methanomicrobiales</taxon>
        <taxon>Methanocorpusculaceae</taxon>
        <taxon>Methanorbis</taxon>
    </lineage>
</organism>
<feature type="transmembrane region" description="Helical" evidence="1">
    <location>
        <begin position="40"/>
        <end position="62"/>
    </location>
</feature>
<proteinExistence type="predicted"/>
<evidence type="ECO:0000256" key="1">
    <source>
        <dbReference type="SAM" id="Phobius"/>
    </source>
</evidence>
<accession>A0AAE4MEH7</accession>
<dbReference type="InterPro" id="IPR013347">
    <property type="entry name" value="MeTrfase_F_su"/>
</dbReference>
<name>A0AAE4MEH7_9EURY</name>
<evidence type="ECO:0000259" key="2">
    <source>
        <dbReference type="Pfam" id="PF09472"/>
    </source>
</evidence>
<dbReference type="AlphaFoldDB" id="A0AAE4MEH7"/>
<dbReference type="EMBL" id="JAWDKA010000006">
    <property type="protein sequence ID" value="MDV0442048.1"/>
    <property type="molecule type" value="Genomic_DNA"/>
</dbReference>
<dbReference type="GO" id="GO:0030269">
    <property type="term" value="F:tetrahydromethanopterin S-methyltransferase activity"/>
    <property type="evidence" value="ECO:0007669"/>
    <property type="project" value="InterPro"/>
</dbReference>
<dbReference type="Pfam" id="PF09472">
    <property type="entry name" value="MtrF"/>
    <property type="match status" value="1"/>
</dbReference>
<dbReference type="NCBIfam" id="TIGR02507">
    <property type="entry name" value="MtrF"/>
    <property type="match status" value="1"/>
</dbReference>
<sequence>MAGSIIRMAAIDKMVDDIRYKGQILARTHKVESAIMDSGLVGFGAGLVLALVMILVPVLVLMP</sequence>
<gene>
    <name evidence="3" type="ORF">McpAg1_12690</name>
</gene>
<keyword evidence="1" id="KW-0812">Transmembrane</keyword>
<keyword evidence="4" id="KW-1185">Reference proteome</keyword>
<evidence type="ECO:0000313" key="4">
    <source>
        <dbReference type="Proteomes" id="UP001273136"/>
    </source>
</evidence>
<keyword evidence="1" id="KW-1133">Transmembrane helix</keyword>